<accession>A0A0F9WLM8</accession>
<sequence length="49" mass="5619">CILCDRNVPLDDQVPLDDLGEYLCLSCDDNLKEELDEFQNEESCRHSSS</sequence>
<comment type="caution">
    <text evidence="1">The sequence shown here is derived from an EMBL/GenBank/DDBJ whole genome shotgun (WGS) entry which is preliminary data.</text>
</comment>
<feature type="non-terminal residue" evidence="1">
    <location>
        <position position="1"/>
    </location>
</feature>
<gene>
    <name evidence="1" type="ORF">LCGC14_0265090</name>
</gene>
<protein>
    <submittedName>
        <fullName evidence="1">Uncharacterized protein</fullName>
    </submittedName>
</protein>
<proteinExistence type="predicted"/>
<dbReference type="AlphaFoldDB" id="A0A0F9WLM8"/>
<dbReference type="EMBL" id="LAZR01000143">
    <property type="protein sequence ID" value="KKN86946.1"/>
    <property type="molecule type" value="Genomic_DNA"/>
</dbReference>
<organism evidence="1">
    <name type="scientific">marine sediment metagenome</name>
    <dbReference type="NCBI Taxonomy" id="412755"/>
    <lineage>
        <taxon>unclassified sequences</taxon>
        <taxon>metagenomes</taxon>
        <taxon>ecological metagenomes</taxon>
    </lineage>
</organism>
<name>A0A0F9WLM8_9ZZZZ</name>
<reference evidence="1" key="1">
    <citation type="journal article" date="2015" name="Nature">
        <title>Complex archaea that bridge the gap between prokaryotes and eukaryotes.</title>
        <authorList>
            <person name="Spang A."/>
            <person name="Saw J.H."/>
            <person name="Jorgensen S.L."/>
            <person name="Zaremba-Niedzwiedzka K."/>
            <person name="Martijn J."/>
            <person name="Lind A.E."/>
            <person name="van Eijk R."/>
            <person name="Schleper C."/>
            <person name="Guy L."/>
            <person name="Ettema T.J."/>
        </authorList>
    </citation>
    <scope>NUCLEOTIDE SEQUENCE</scope>
</reference>
<evidence type="ECO:0000313" key="1">
    <source>
        <dbReference type="EMBL" id="KKN86946.1"/>
    </source>
</evidence>